<feature type="compositionally biased region" description="Basic and acidic residues" evidence="1">
    <location>
        <begin position="314"/>
        <end position="323"/>
    </location>
</feature>
<organism evidence="2 3">
    <name type="scientific">Chara braunii</name>
    <name type="common">Braun's stonewort</name>
    <dbReference type="NCBI Taxonomy" id="69332"/>
    <lineage>
        <taxon>Eukaryota</taxon>
        <taxon>Viridiplantae</taxon>
        <taxon>Streptophyta</taxon>
        <taxon>Charophyceae</taxon>
        <taxon>Charales</taxon>
        <taxon>Characeae</taxon>
        <taxon>Chara</taxon>
    </lineage>
</organism>
<evidence type="ECO:0000256" key="1">
    <source>
        <dbReference type="SAM" id="MobiDB-lite"/>
    </source>
</evidence>
<feature type="compositionally biased region" description="Basic residues" evidence="1">
    <location>
        <begin position="163"/>
        <end position="174"/>
    </location>
</feature>
<proteinExistence type="predicted"/>
<comment type="caution">
    <text evidence="2">The sequence shown here is derived from an EMBL/GenBank/DDBJ whole genome shotgun (WGS) entry which is preliminary data.</text>
</comment>
<sequence>MRNFPEYLVELDDVEPLLQAEADVWELHRALYRLVVWGMFRLVVSYDDHNIIENLQVYYVILRPKSDKKEGTVALYPFGEIGTSRSGLLELIHIQLLFIVQVIANEEEDLQLRLRIASTPRRSYHTTVIADYIARKGEKVVSIVHRKLLRPPSSYPKPVAPRALRKTPKKRRRQPSPEAQGSRVGPEEQVDQAGRVWKPDPVPESKATPIEGPLLGEGAETSRFQIRGNPPELTPYPLLLPDLNLDGAGPSAPAGGGEVGRVPYPAHGPAILAGPFHFRQPPRRGPVIDLSSSSEPDGPPDECRVHGGACNHQARSDRGGPAS</sequence>
<feature type="region of interest" description="Disordered" evidence="1">
    <location>
        <begin position="273"/>
        <end position="323"/>
    </location>
</feature>
<dbReference type="Gramene" id="GBG60124">
    <property type="protein sequence ID" value="GBG60124"/>
    <property type="gene ID" value="CBR_g3368"/>
</dbReference>
<accession>A0A388JQP1</accession>
<gene>
    <name evidence="2" type="ORF">CBR_g3368</name>
</gene>
<keyword evidence="3" id="KW-1185">Reference proteome</keyword>
<evidence type="ECO:0000313" key="2">
    <source>
        <dbReference type="EMBL" id="GBG60124.1"/>
    </source>
</evidence>
<evidence type="ECO:0000313" key="3">
    <source>
        <dbReference type="Proteomes" id="UP000265515"/>
    </source>
</evidence>
<dbReference type="AlphaFoldDB" id="A0A388JQP1"/>
<dbReference type="Proteomes" id="UP000265515">
    <property type="component" value="Unassembled WGS sequence"/>
</dbReference>
<protein>
    <submittedName>
        <fullName evidence="2">Uncharacterized protein</fullName>
    </submittedName>
</protein>
<dbReference type="STRING" id="69332.A0A388JQP1"/>
<reference evidence="2 3" key="1">
    <citation type="journal article" date="2018" name="Cell">
        <title>The Chara Genome: Secondary Complexity and Implications for Plant Terrestrialization.</title>
        <authorList>
            <person name="Nishiyama T."/>
            <person name="Sakayama H."/>
            <person name="Vries J.D."/>
            <person name="Buschmann H."/>
            <person name="Saint-Marcoux D."/>
            <person name="Ullrich K.K."/>
            <person name="Haas F.B."/>
            <person name="Vanderstraeten L."/>
            <person name="Becker D."/>
            <person name="Lang D."/>
            <person name="Vosolsobe S."/>
            <person name="Rombauts S."/>
            <person name="Wilhelmsson P.K.I."/>
            <person name="Janitza P."/>
            <person name="Kern R."/>
            <person name="Heyl A."/>
            <person name="Rumpler F."/>
            <person name="Villalobos L.I.A.C."/>
            <person name="Clay J.M."/>
            <person name="Skokan R."/>
            <person name="Toyoda A."/>
            <person name="Suzuki Y."/>
            <person name="Kagoshima H."/>
            <person name="Schijlen E."/>
            <person name="Tajeshwar N."/>
            <person name="Catarino B."/>
            <person name="Hetherington A.J."/>
            <person name="Saltykova A."/>
            <person name="Bonnot C."/>
            <person name="Breuninger H."/>
            <person name="Symeonidi A."/>
            <person name="Radhakrishnan G.V."/>
            <person name="Van Nieuwerburgh F."/>
            <person name="Deforce D."/>
            <person name="Chang C."/>
            <person name="Karol K.G."/>
            <person name="Hedrich R."/>
            <person name="Ulvskov P."/>
            <person name="Glockner G."/>
            <person name="Delwiche C.F."/>
            <person name="Petrasek J."/>
            <person name="Van de Peer Y."/>
            <person name="Friml J."/>
            <person name="Beilby M."/>
            <person name="Dolan L."/>
            <person name="Kohara Y."/>
            <person name="Sugano S."/>
            <person name="Fujiyama A."/>
            <person name="Delaux P.-M."/>
            <person name="Quint M."/>
            <person name="TheiBen G."/>
            <person name="Hagemann M."/>
            <person name="Harholt J."/>
            <person name="Dunand C."/>
            <person name="Zachgo S."/>
            <person name="Langdale J."/>
            <person name="Maumus F."/>
            <person name="Straeten D.V.D."/>
            <person name="Gould S.B."/>
            <person name="Rensing S.A."/>
        </authorList>
    </citation>
    <scope>NUCLEOTIDE SEQUENCE [LARGE SCALE GENOMIC DNA]</scope>
    <source>
        <strain evidence="2 3">S276</strain>
    </source>
</reference>
<dbReference type="EMBL" id="BFEA01000009">
    <property type="protein sequence ID" value="GBG60124.1"/>
    <property type="molecule type" value="Genomic_DNA"/>
</dbReference>
<feature type="region of interest" description="Disordered" evidence="1">
    <location>
        <begin position="152"/>
        <end position="217"/>
    </location>
</feature>
<name>A0A388JQP1_CHABU</name>